<evidence type="ECO:0000313" key="2">
    <source>
        <dbReference type="EMBL" id="GJM85714.1"/>
    </source>
</evidence>
<reference evidence="2" key="1">
    <citation type="journal article" date="2018" name="DNA Res.">
        <title>Multiple hybrid de novo genome assembly of finger millet, an orphan allotetraploid crop.</title>
        <authorList>
            <person name="Hatakeyama M."/>
            <person name="Aluri S."/>
            <person name="Balachadran M.T."/>
            <person name="Sivarajan S.R."/>
            <person name="Patrignani A."/>
            <person name="Gruter S."/>
            <person name="Poveda L."/>
            <person name="Shimizu-Inatsugi R."/>
            <person name="Baeten J."/>
            <person name="Francoijs K.J."/>
            <person name="Nataraja K.N."/>
            <person name="Reddy Y.A.N."/>
            <person name="Phadnis S."/>
            <person name="Ravikumar R.L."/>
            <person name="Schlapbach R."/>
            <person name="Sreeman S.M."/>
            <person name="Shimizu K.K."/>
        </authorList>
    </citation>
    <scope>NUCLEOTIDE SEQUENCE</scope>
</reference>
<reference evidence="2" key="2">
    <citation type="submission" date="2021-12" db="EMBL/GenBank/DDBJ databases">
        <title>Resequencing data analysis of finger millet.</title>
        <authorList>
            <person name="Hatakeyama M."/>
            <person name="Aluri S."/>
            <person name="Balachadran M.T."/>
            <person name="Sivarajan S.R."/>
            <person name="Poveda L."/>
            <person name="Shimizu-Inatsugi R."/>
            <person name="Schlapbach R."/>
            <person name="Sreeman S.M."/>
            <person name="Shimizu K.K."/>
        </authorList>
    </citation>
    <scope>NUCLEOTIDE SEQUENCE</scope>
</reference>
<gene>
    <name evidence="2" type="primary">ga01507</name>
    <name evidence="1" type="synonym">ga00820</name>
    <name evidence="1" type="ORF">PR202_ga00820</name>
    <name evidence="2" type="ORF">PR202_ga01507</name>
</gene>
<keyword evidence="3" id="KW-1185">Reference proteome</keyword>
<sequence>MKAVVNNIGLDRVKNNNVSCTGIIALVRRDAATILSSGTTDPLARGRQDGNGMTSVKADRALFISNFDFDRTSYGQL</sequence>
<proteinExistence type="predicted"/>
<dbReference type="EMBL" id="BQKI01000001">
    <property type="protein sequence ID" value="GJM85714.1"/>
    <property type="molecule type" value="Genomic_DNA"/>
</dbReference>
<accession>A0AAV5BJ18</accession>
<dbReference type="Proteomes" id="UP001054889">
    <property type="component" value="Unassembled WGS sequence"/>
</dbReference>
<dbReference type="AlphaFoldDB" id="A0AAV5BJ18"/>
<organism evidence="2 3">
    <name type="scientific">Eleusine coracana subsp. coracana</name>
    <dbReference type="NCBI Taxonomy" id="191504"/>
    <lineage>
        <taxon>Eukaryota</taxon>
        <taxon>Viridiplantae</taxon>
        <taxon>Streptophyta</taxon>
        <taxon>Embryophyta</taxon>
        <taxon>Tracheophyta</taxon>
        <taxon>Spermatophyta</taxon>
        <taxon>Magnoliopsida</taxon>
        <taxon>Liliopsida</taxon>
        <taxon>Poales</taxon>
        <taxon>Poaceae</taxon>
        <taxon>PACMAD clade</taxon>
        <taxon>Chloridoideae</taxon>
        <taxon>Cynodonteae</taxon>
        <taxon>Eleusininae</taxon>
        <taxon>Eleusine</taxon>
    </lineage>
</organism>
<evidence type="ECO:0000313" key="1">
    <source>
        <dbReference type="EMBL" id="GJM85086.1"/>
    </source>
</evidence>
<dbReference type="EMBL" id="BQKI01000001">
    <property type="protein sequence ID" value="GJM85086.1"/>
    <property type="molecule type" value="Genomic_DNA"/>
</dbReference>
<protein>
    <submittedName>
        <fullName evidence="2">Uncharacterized protein</fullName>
    </submittedName>
</protein>
<comment type="caution">
    <text evidence="2">The sequence shown here is derived from an EMBL/GenBank/DDBJ whole genome shotgun (WGS) entry which is preliminary data.</text>
</comment>
<evidence type="ECO:0000313" key="3">
    <source>
        <dbReference type="Proteomes" id="UP001054889"/>
    </source>
</evidence>
<name>A0AAV5BJ18_ELECO</name>